<dbReference type="InterPro" id="IPR035976">
    <property type="entry name" value="Sushi/SCR/CCP_sf"/>
</dbReference>
<name>A0A7D9LP55_PARCT</name>
<dbReference type="SUPFAM" id="SSF57535">
    <property type="entry name" value="Complement control module/SCR domain"/>
    <property type="match status" value="1"/>
</dbReference>
<dbReference type="SMART" id="SM00584">
    <property type="entry name" value="TLDc"/>
    <property type="match status" value="1"/>
</dbReference>
<dbReference type="Pfam" id="PF00084">
    <property type="entry name" value="Sushi"/>
    <property type="match status" value="1"/>
</dbReference>
<dbReference type="CDD" id="cd00033">
    <property type="entry name" value="CCP"/>
    <property type="match status" value="1"/>
</dbReference>
<organism evidence="3 4">
    <name type="scientific">Paramuricea clavata</name>
    <name type="common">Red gorgonian</name>
    <name type="synonym">Violescent sea-whip</name>
    <dbReference type="NCBI Taxonomy" id="317549"/>
    <lineage>
        <taxon>Eukaryota</taxon>
        <taxon>Metazoa</taxon>
        <taxon>Cnidaria</taxon>
        <taxon>Anthozoa</taxon>
        <taxon>Octocorallia</taxon>
        <taxon>Malacalcyonacea</taxon>
        <taxon>Plexauridae</taxon>
        <taxon>Paramuricea</taxon>
    </lineage>
</organism>
<dbReference type="OrthoDB" id="5974010at2759"/>
<feature type="region of interest" description="Disordered" evidence="2">
    <location>
        <begin position="1"/>
        <end position="47"/>
    </location>
</feature>
<dbReference type="InterPro" id="IPR000436">
    <property type="entry name" value="Sushi_SCR_CCP_dom"/>
</dbReference>
<dbReference type="AlphaFoldDB" id="A0A7D9LP55"/>
<dbReference type="InterPro" id="IPR006571">
    <property type="entry name" value="TLDc_dom"/>
</dbReference>
<keyword evidence="1" id="KW-0768">Sushi</keyword>
<accession>A0A7D9LP55</accession>
<reference evidence="3" key="1">
    <citation type="submission" date="2020-04" db="EMBL/GenBank/DDBJ databases">
        <authorList>
            <person name="Alioto T."/>
            <person name="Alioto T."/>
            <person name="Gomez Garrido J."/>
        </authorList>
    </citation>
    <scope>NUCLEOTIDE SEQUENCE</scope>
    <source>
        <strain evidence="3">A484AB</strain>
    </source>
</reference>
<dbReference type="EMBL" id="CACRXK020022602">
    <property type="protein sequence ID" value="CAB4036973.1"/>
    <property type="molecule type" value="Genomic_DNA"/>
</dbReference>
<dbReference type="PROSITE" id="PS50923">
    <property type="entry name" value="SUSHI"/>
    <property type="match status" value="1"/>
</dbReference>
<sequence length="307" mass="34198">MDKSSDRYSTQDSETTHHSVVEDEETPPTSNTENPPPSPTTTASSEDLIQCPRLTPPLNGHVISLNEGSDNVMIFSCDLRTQMSGSEIRVCQRNGTWTGRTTHCIGDILHREGSMILKGHNEYRKSLLNFLKPVQTRVYSKWKLCYRASKDGWSAFNFHGACGNRVSTVTIIKVGQYIFGGYSDKSFGVPVHEYHNRFNYRTNSRNCYRSSKAFIFSLKNKDNLPPFQSHPFQNYANAICADASKGAEFSYGIKISDFAGSNTGSSSSLGYTYRPPSGYSYGQSQTNALLAGSASFTPDEIEVFFEE</sequence>
<evidence type="ECO:0000256" key="1">
    <source>
        <dbReference type="PROSITE-ProRule" id="PRU00302"/>
    </source>
</evidence>
<dbReference type="Proteomes" id="UP001152795">
    <property type="component" value="Unassembled WGS sequence"/>
</dbReference>
<dbReference type="SMART" id="SM00032">
    <property type="entry name" value="CCP"/>
    <property type="match status" value="1"/>
</dbReference>
<dbReference type="Gene3D" id="2.10.70.10">
    <property type="entry name" value="Complement Module, domain 1"/>
    <property type="match status" value="1"/>
</dbReference>
<dbReference type="Pfam" id="PF07534">
    <property type="entry name" value="TLD"/>
    <property type="match status" value="1"/>
</dbReference>
<proteinExistence type="predicted"/>
<feature type="disulfide bond" evidence="1">
    <location>
        <begin position="77"/>
        <end position="104"/>
    </location>
</feature>
<evidence type="ECO:0000256" key="2">
    <source>
        <dbReference type="SAM" id="MobiDB-lite"/>
    </source>
</evidence>
<gene>
    <name evidence="3" type="ORF">PACLA_8A078653</name>
</gene>
<evidence type="ECO:0000313" key="4">
    <source>
        <dbReference type="Proteomes" id="UP001152795"/>
    </source>
</evidence>
<evidence type="ECO:0000313" key="3">
    <source>
        <dbReference type="EMBL" id="CAB4036973.1"/>
    </source>
</evidence>
<comment type="caution">
    <text evidence="1">Lacks conserved residue(s) required for the propagation of feature annotation.</text>
</comment>
<dbReference type="PROSITE" id="PS51886">
    <property type="entry name" value="TLDC"/>
    <property type="match status" value="1"/>
</dbReference>
<comment type="caution">
    <text evidence="3">The sequence shown here is derived from an EMBL/GenBank/DDBJ whole genome shotgun (WGS) entry which is preliminary data.</text>
</comment>
<keyword evidence="4" id="KW-1185">Reference proteome</keyword>
<keyword evidence="1" id="KW-1015">Disulfide bond</keyword>
<protein>
    <submittedName>
        <fullName evidence="3">Uncharacterized protein</fullName>
    </submittedName>
</protein>